<organism evidence="2 3">
    <name type="scientific">Synechocystis sp. (strain ATCC 27184 / PCC 6803 / Kazusa)</name>
    <dbReference type="NCBI Taxonomy" id="1111708"/>
    <lineage>
        <taxon>Bacteria</taxon>
        <taxon>Bacillati</taxon>
        <taxon>Cyanobacteriota</taxon>
        <taxon>Cyanophyceae</taxon>
        <taxon>Synechococcales</taxon>
        <taxon>Merismopediaceae</taxon>
        <taxon>Synechocystis</taxon>
    </lineage>
</organism>
<sequence>MYEPIQLDSVSAVNFKELTYPAYQSHLLHISEDNSWIAFGLEIESYPVGLVLAKDAICEEKKVAEICSLFVIPEYRQRGIGAALLRSLENELIHRGCEKVSLGYLDNPNKVFIEQMLASCNWEKPAKTALICYGNMGKLKNASLLKNFDKLSAKLPAQFSLFPWSSLTEADAEAIKNTMEANPLIKKFNPFVESHKLESLNSLGLRYKDEVVGWMLTHRIAPDTIRYTQMFVDPALQPLSRSLIMLATAMNIQIKTAPDAPKATCRVDIDNYPMVNFVERRLAPHLDNLKYAWRASKLLT</sequence>
<dbReference type="PROSITE" id="PS51186">
    <property type="entry name" value="GNAT"/>
    <property type="match status" value="1"/>
</dbReference>
<dbReference type="STRING" id="1148.gene:10500539"/>
<reference evidence="2 3" key="2">
    <citation type="journal article" date="1996" name="DNA Res.">
        <title>Sequence analysis of the genome of the unicellular cyanobacterium Synechocystis sp. strain PCC6803. II. Sequence determination of the entire genome and assignment of potential protein-coding regions.</title>
        <authorList>
            <person name="Kaneko T."/>
            <person name="Sato S."/>
            <person name="Kotani H."/>
            <person name="Tanaka A."/>
            <person name="Asamizu E."/>
            <person name="Nakamura Y."/>
            <person name="Miyajima N."/>
            <person name="Hirosawa M."/>
            <person name="Sugiura M."/>
            <person name="Sasamoto S."/>
            <person name="Kimura T."/>
            <person name="Hosouchi T."/>
            <person name="Matsuno A."/>
            <person name="Muraki A."/>
            <person name="Nakazaki N."/>
            <person name="Naruo K."/>
            <person name="Okumura S."/>
            <person name="Shimpo S."/>
            <person name="Takeuchi C."/>
            <person name="Wada T."/>
            <person name="Watanabe A."/>
            <person name="Yamada M."/>
            <person name="Yasuda M."/>
            <person name="Tabata S."/>
        </authorList>
    </citation>
    <scope>NUCLEOTIDE SEQUENCE [LARGE SCALE GENOMIC DNA]</scope>
    <source>
        <strain evidence="3">ATCC 27184 / PCC 6803 / Kazusa</strain>
    </source>
</reference>
<dbReference type="Proteomes" id="UP000001425">
    <property type="component" value="Chromosome"/>
</dbReference>
<proteinExistence type="predicted"/>
<evidence type="ECO:0000313" key="2">
    <source>
        <dbReference type="EMBL" id="BAA18767.1"/>
    </source>
</evidence>
<dbReference type="CDD" id="cd04301">
    <property type="entry name" value="NAT_SF"/>
    <property type="match status" value="1"/>
</dbReference>
<dbReference type="SUPFAM" id="SSF55729">
    <property type="entry name" value="Acyl-CoA N-acyltransferases (Nat)"/>
    <property type="match status" value="2"/>
</dbReference>
<keyword evidence="3" id="KW-1185">Reference proteome</keyword>
<dbReference type="InParanoid" id="P74651"/>
<accession>P74651</accession>
<evidence type="ECO:0000259" key="1">
    <source>
        <dbReference type="PROSITE" id="PS51186"/>
    </source>
</evidence>
<dbReference type="eggNOG" id="COG0456">
    <property type="taxonomic scope" value="Bacteria"/>
</dbReference>
<dbReference type="GO" id="GO:0008999">
    <property type="term" value="F:protein-N-terminal-alanine acetyltransferase activity"/>
    <property type="evidence" value="ECO:0000318"/>
    <property type="project" value="GO_Central"/>
</dbReference>
<dbReference type="InterPro" id="IPR000182">
    <property type="entry name" value="GNAT_dom"/>
</dbReference>
<dbReference type="AlphaFoldDB" id="P74651"/>
<dbReference type="Gene3D" id="3.40.630.30">
    <property type="match status" value="1"/>
</dbReference>
<dbReference type="KEGG" id="syn:sll1552"/>
<dbReference type="InterPro" id="IPR016181">
    <property type="entry name" value="Acyl_CoA_acyltransferase"/>
</dbReference>
<name>P74651_SYNY3</name>
<dbReference type="EMBL" id="BA000022">
    <property type="protein sequence ID" value="BAA18767.1"/>
    <property type="molecule type" value="Genomic_DNA"/>
</dbReference>
<dbReference type="IntAct" id="P74651">
    <property type="interactions" value="1"/>
</dbReference>
<gene>
    <name evidence="2" type="ordered locus">sll1552</name>
</gene>
<dbReference type="PIR" id="S76855">
    <property type="entry name" value="S76855"/>
</dbReference>
<feature type="domain" description="N-acetyltransferase" evidence="1">
    <location>
        <begin position="1"/>
        <end position="158"/>
    </location>
</feature>
<dbReference type="Pfam" id="PF00583">
    <property type="entry name" value="Acetyltransf_1"/>
    <property type="match status" value="1"/>
</dbReference>
<dbReference type="EnsemblBacteria" id="BAA18767">
    <property type="protein sequence ID" value="BAA18767"/>
    <property type="gene ID" value="BAA18767"/>
</dbReference>
<dbReference type="PaxDb" id="1148-1653857"/>
<evidence type="ECO:0000313" key="3">
    <source>
        <dbReference type="Proteomes" id="UP000001425"/>
    </source>
</evidence>
<reference evidence="2 3" key="1">
    <citation type="journal article" date="1995" name="DNA Res.">
        <title>Sequence analysis of the genome of the unicellular cyanobacterium Synechocystis sp. strain PCC6803. I. Sequence features in the 1 Mb region from map positions 64% to 92% of the genome.</title>
        <authorList>
            <person name="Kaneko T."/>
            <person name="Tanaka A."/>
            <person name="Sato S."/>
            <person name="Kotani H."/>
            <person name="Sazuka T."/>
            <person name="Miyajima N."/>
            <person name="Sugiura M."/>
            <person name="Tabata S."/>
        </authorList>
    </citation>
    <scope>NUCLEOTIDE SEQUENCE [LARGE SCALE GENOMIC DNA]</scope>
    <source>
        <strain evidence="3">ATCC 27184 / PCC 6803 / Kazusa</strain>
    </source>
</reference>
<protein>
    <submittedName>
        <fullName evidence="2">Sll1552 protein</fullName>
    </submittedName>
</protein>